<evidence type="ECO:0000256" key="6">
    <source>
        <dbReference type="ARBA" id="ARBA00022884"/>
    </source>
</evidence>
<dbReference type="KEGG" id="gsb:GSUB_06445"/>
<evidence type="ECO:0000256" key="5">
    <source>
        <dbReference type="ARBA" id="ARBA00022691"/>
    </source>
</evidence>
<comment type="subcellular location">
    <subcellularLocation>
        <location evidence="7">Cytoplasm</location>
    </subcellularLocation>
</comment>
<comment type="function">
    <text evidence="7">Specifically dimethylates two adjacent adenosines (A1518 and A1519) in the loop of a conserved hairpin near the 3'-end of 16S rRNA in the 30S particle. May play a critical role in biogenesis of 30S subunits.</text>
</comment>
<sequence length="261" mass="29440">MASHRPRKRFGQNFLRDRQVVERILCAADLDADDRVVEIGPGLGVLTDELLSRAGQVQVMEIDRDLIARLRQRQNPRLIIHEGDALRLAWESLLTQPPYKLVANLPYNISSQVLFRVLDHHALFSRLVLMFQKEVGDRLCADPGTGDYGILSVLCRLWFDIERVTNVKPGAFHPPPKVDSVVLAFTPLDNPRVEVSDEAFFRKIVKAAFAQRRKTLANALKSAGFEPDRIEEAFAHNQLDARIRGEVLNLEQFAGLANSLA</sequence>
<dbReference type="PROSITE" id="PS01131">
    <property type="entry name" value="RRNA_A_DIMETH"/>
    <property type="match status" value="1"/>
</dbReference>
<dbReference type="HOGENOM" id="CLU_041220_0_1_7"/>
<dbReference type="InterPro" id="IPR029063">
    <property type="entry name" value="SAM-dependent_MTases_sf"/>
</dbReference>
<dbReference type="HAMAP" id="MF_00607">
    <property type="entry name" value="16SrRNA_methyltr_A"/>
    <property type="match status" value="1"/>
</dbReference>
<feature type="domain" description="Ribosomal RNA adenine methylase transferase N-terminal" evidence="9">
    <location>
        <begin position="20"/>
        <end position="189"/>
    </location>
</feature>
<evidence type="ECO:0000256" key="4">
    <source>
        <dbReference type="ARBA" id="ARBA00022679"/>
    </source>
</evidence>
<keyword evidence="5 7" id="KW-0949">S-adenosyl-L-methionine</keyword>
<reference evidence="10 11" key="1">
    <citation type="journal article" date="2015" name="Genome Announc.">
        <title>Genomes of Geoalkalibacter ferrihydriticus Z-0531T and Geoalkalibacter subterraneus Red1T, Two Haloalkaliphilic Metal-Reducing Deltaproteobacteria.</title>
        <authorList>
            <person name="Badalamenti J.P."/>
            <person name="Krajmalnik-Brown R."/>
            <person name="Torres C.I."/>
            <person name="Bond D.R."/>
        </authorList>
    </citation>
    <scope>NUCLEOTIDE SEQUENCE [LARGE SCALE GENOMIC DNA]</scope>
    <source>
        <strain evidence="10 11">Red1</strain>
    </source>
</reference>
<protein>
    <recommendedName>
        <fullName evidence="7">Ribosomal RNA small subunit methyltransferase A</fullName>
        <ecNumber evidence="7">2.1.1.182</ecNumber>
    </recommendedName>
    <alternativeName>
        <fullName evidence="7">16S rRNA (adenine(1518)-N(6)/adenine(1519)-N(6))-dimethyltransferase</fullName>
    </alternativeName>
    <alternativeName>
        <fullName evidence="7">16S rRNA dimethyladenosine transferase</fullName>
    </alternativeName>
    <alternativeName>
        <fullName evidence="7">16S rRNA dimethylase</fullName>
    </alternativeName>
    <alternativeName>
        <fullName evidence="7">S-adenosylmethionine-6-N', N'-adenosyl(rRNA) dimethyltransferase</fullName>
    </alternativeName>
</protein>
<keyword evidence="11" id="KW-1185">Reference proteome</keyword>
<keyword evidence="6 7" id="KW-0694">RNA-binding</keyword>
<evidence type="ECO:0000313" key="11">
    <source>
        <dbReference type="Proteomes" id="UP000035036"/>
    </source>
</evidence>
<accession>A0A0B5FNP5</accession>
<keyword evidence="2 7" id="KW-0698">rRNA processing</keyword>
<evidence type="ECO:0000256" key="7">
    <source>
        <dbReference type="HAMAP-Rule" id="MF_00607"/>
    </source>
</evidence>
<feature type="binding site" evidence="7 8">
    <location>
        <position position="61"/>
    </location>
    <ligand>
        <name>S-adenosyl-L-methionine</name>
        <dbReference type="ChEBI" id="CHEBI:59789"/>
    </ligand>
</feature>
<dbReference type="Pfam" id="PF00398">
    <property type="entry name" value="RrnaAD"/>
    <property type="match status" value="1"/>
</dbReference>
<feature type="binding site" evidence="7 8">
    <location>
        <position position="40"/>
    </location>
    <ligand>
        <name>S-adenosyl-L-methionine</name>
        <dbReference type="ChEBI" id="CHEBI:59789"/>
    </ligand>
</feature>
<feature type="binding site" evidence="7 8">
    <location>
        <position position="104"/>
    </location>
    <ligand>
        <name>S-adenosyl-L-methionine</name>
        <dbReference type="ChEBI" id="CHEBI:59789"/>
    </ligand>
</feature>
<feature type="binding site" evidence="7 8">
    <location>
        <position position="84"/>
    </location>
    <ligand>
        <name>S-adenosyl-L-methionine</name>
        <dbReference type="ChEBI" id="CHEBI:59789"/>
    </ligand>
</feature>
<dbReference type="PANTHER" id="PTHR11727:SF7">
    <property type="entry name" value="DIMETHYLADENOSINE TRANSFERASE-RELATED"/>
    <property type="match status" value="1"/>
</dbReference>
<dbReference type="SUPFAM" id="SSF53335">
    <property type="entry name" value="S-adenosyl-L-methionine-dependent methyltransferases"/>
    <property type="match status" value="1"/>
</dbReference>
<evidence type="ECO:0000259" key="9">
    <source>
        <dbReference type="SMART" id="SM00650"/>
    </source>
</evidence>
<dbReference type="InterPro" id="IPR020598">
    <property type="entry name" value="rRNA_Ade_methylase_Trfase_N"/>
</dbReference>
<evidence type="ECO:0000256" key="3">
    <source>
        <dbReference type="ARBA" id="ARBA00022603"/>
    </source>
</evidence>
<keyword evidence="1 7" id="KW-0963">Cytoplasm</keyword>
<dbReference type="STRING" id="483547.GSUB_06445"/>
<dbReference type="PROSITE" id="PS51689">
    <property type="entry name" value="SAM_RNA_A_N6_MT"/>
    <property type="match status" value="1"/>
</dbReference>
<dbReference type="Gene3D" id="1.10.8.100">
    <property type="entry name" value="Ribosomal RNA adenine dimethylase-like, domain 2"/>
    <property type="match status" value="1"/>
</dbReference>
<dbReference type="GO" id="GO:0003723">
    <property type="term" value="F:RNA binding"/>
    <property type="evidence" value="ECO:0007669"/>
    <property type="project" value="UniProtKB-UniRule"/>
</dbReference>
<gene>
    <name evidence="7" type="primary">rsmA</name>
    <name evidence="7" type="synonym">ksgA</name>
    <name evidence="10" type="ORF">GSUB_06445</name>
</gene>
<organism evidence="10 11">
    <name type="scientific">Geoalkalibacter subterraneus</name>
    <dbReference type="NCBI Taxonomy" id="483547"/>
    <lineage>
        <taxon>Bacteria</taxon>
        <taxon>Pseudomonadati</taxon>
        <taxon>Thermodesulfobacteriota</taxon>
        <taxon>Desulfuromonadia</taxon>
        <taxon>Desulfuromonadales</taxon>
        <taxon>Geoalkalibacteraceae</taxon>
        <taxon>Geoalkalibacter</taxon>
    </lineage>
</organism>
<dbReference type="EMBL" id="CP010311">
    <property type="protein sequence ID" value="AJF06269.1"/>
    <property type="molecule type" value="Genomic_DNA"/>
</dbReference>
<keyword evidence="3 7" id="KW-0489">Methyltransferase</keyword>
<dbReference type="PANTHER" id="PTHR11727">
    <property type="entry name" value="DIMETHYLADENOSINE TRANSFERASE"/>
    <property type="match status" value="1"/>
</dbReference>
<dbReference type="GO" id="GO:0005829">
    <property type="term" value="C:cytosol"/>
    <property type="evidence" value="ECO:0007669"/>
    <property type="project" value="TreeGrafter"/>
</dbReference>
<dbReference type="Gene3D" id="3.40.50.150">
    <property type="entry name" value="Vaccinia Virus protein VP39"/>
    <property type="match status" value="1"/>
</dbReference>
<dbReference type="SMART" id="SM00650">
    <property type="entry name" value="rADc"/>
    <property type="match status" value="1"/>
</dbReference>
<evidence type="ECO:0000313" key="10">
    <source>
        <dbReference type="EMBL" id="AJF06269.1"/>
    </source>
</evidence>
<dbReference type="RefSeq" id="WP_040199834.1">
    <property type="nucleotide sequence ID" value="NZ_CP010311.1"/>
</dbReference>
<evidence type="ECO:0000256" key="8">
    <source>
        <dbReference type="PROSITE-ProRule" id="PRU01026"/>
    </source>
</evidence>
<dbReference type="GO" id="GO:0052908">
    <property type="term" value="F:16S rRNA (adenine(1518)-N(6)/adenine(1519)-N(6))-dimethyltransferase activity"/>
    <property type="evidence" value="ECO:0007669"/>
    <property type="project" value="UniProtKB-EC"/>
</dbReference>
<proteinExistence type="inferred from homology"/>
<feature type="binding site" evidence="7 8">
    <location>
        <position position="15"/>
    </location>
    <ligand>
        <name>S-adenosyl-L-methionine</name>
        <dbReference type="ChEBI" id="CHEBI:59789"/>
    </ligand>
</feature>
<dbReference type="CDD" id="cd02440">
    <property type="entry name" value="AdoMet_MTases"/>
    <property type="match status" value="1"/>
</dbReference>
<feature type="binding site" evidence="7 8">
    <location>
        <position position="13"/>
    </location>
    <ligand>
        <name>S-adenosyl-L-methionine</name>
        <dbReference type="ChEBI" id="CHEBI:59789"/>
    </ligand>
</feature>
<dbReference type="Proteomes" id="UP000035036">
    <property type="component" value="Chromosome"/>
</dbReference>
<dbReference type="NCBIfam" id="TIGR00755">
    <property type="entry name" value="ksgA"/>
    <property type="match status" value="1"/>
</dbReference>
<dbReference type="InterPro" id="IPR023165">
    <property type="entry name" value="rRNA_Ade_diMease-like_C"/>
</dbReference>
<dbReference type="OrthoDB" id="9814755at2"/>
<evidence type="ECO:0000256" key="2">
    <source>
        <dbReference type="ARBA" id="ARBA00022552"/>
    </source>
</evidence>
<dbReference type="EC" id="2.1.1.182" evidence="7"/>
<comment type="catalytic activity">
    <reaction evidence="7">
        <text>adenosine(1518)/adenosine(1519) in 16S rRNA + 4 S-adenosyl-L-methionine = N(6)-dimethyladenosine(1518)/N(6)-dimethyladenosine(1519) in 16S rRNA + 4 S-adenosyl-L-homocysteine + 4 H(+)</text>
        <dbReference type="Rhea" id="RHEA:19609"/>
        <dbReference type="Rhea" id="RHEA-COMP:10232"/>
        <dbReference type="Rhea" id="RHEA-COMP:10233"/>
        <dbReference type="ChEBI" id="CHEBI:15378"/>
        <dbReference type="ChEBI" id="CHEBI:57856"/>
        <dbReference type="ChEBI" id="CHEBI:59789"/>
        <dbReference type="ChEBI" id="CHEBI:74411"/>
        <dbReference type="ChEBI" id="CHEBI:74493"/>
        <dbReference type="EC" id="2.1.1.182"/>
    </reaction>
</comment>
<evidence type="ECO:0000256" key="1">
    <source>
        <dbReference type="ARBA" id="ARBA00022490"/>
    </source>
</evidence>
<dbReference type="InterPro" id="IPR011530">
    <property type="entry name" value="rRNA_adenine_dimethylase"/>
</dbReference>
<comment type="similarity">
    <text evidence="7">Belongs to the class I-like SAM-binding methyltransferase superfamily. rRNA adenine N(6)-methyltransferase family. RsmA subfamily.</text>
</comment>
<dbReference type="AlphaFoldDB" id="A0A0B5FNP5"/>
<dbReference type="InterPro" id="IPR020596">
    <property type="entry name" value="rRNA_Ade_Mease_Trfase_CS"/>
</dbReference>
<name>A0A0B5FNP5_9BACT</name>
<keyword evidence="4 7" id="KW-0808">Transferase</keyword>
<dbReference type="InterPro" id="IPR001737">
    <property type="entry name" value="KsgA/Erm"/>
</dbReference>